<comment type="caution">
    <text evidence="2">The sequence shown here is derived from an EMBL/GenBank/DDBJ whole genome shotgun (WGS) entry which is preliminary data.</text>
</comment>
<dbReference type="PROSITE" id="PS51094">
    <property type="entry name" value="PTS_EIIA_TYPE_2"/>
    <property type="match status" value="1"/>
</dbReference>
<dbReference type="PROSITE" id="PS00372">
    <property type="entry name" value="PTS_EIIA_TYPE_2_HIS"/>
    <property type="match status" value="1"/>
</dbReference>
<sequence>MEYLSVHIDAAAVSASATGLTKQDIFSILAKKAAECYGLDADMVLQRLQDRERLGSTGFGGSVAIPHARIKELDQCVGLFIRLEKPISFDAHDGQDVDLVFGLLSPEQGSADHLKALAEVSRFLRDDSVVAKLRGAASEDALYVLLTGQQGQQAA</sequence>
<dbReference type="InterPro" id="IPR016152">
    <property type="entry name" value="PTrfase/Anion_transptr"/>
</dbReference>
<reference evidence="2 3" key="1">
    <citation type="journal article" date="2019" name="Int. J. Syst. Evol. Microbiol.">
        <title>The Global Catalogue of Microorganisms (GCM) 10K type strain sequencing project: providing services to taxonomists for standard genome sequencing and annotation.</title>
        <authorList>
            <consortium name="The Broad Institute Genomics Platform"/>
            <consortium name="The Broad Institute Genome Sequencing Center for Infectious Disease"/>
            <person name="Wu L."/>
            <person name="Ma J."/>
        </authorList>
    </citation>
    <scope>NUCLEOTIDE SEQUENCE [LARGE SCALE GENOMIC DNA]</scope>
    <source>
        <strain evidence="2 3">JCM 14162</strain>
    </source>
</reference>
<dbReference type="PANTHER" id="PTHR47738:SF1">
    <property type="entry name" value="NITROGEN REGULATORY PROTEIN"/>
    <property type="match status" value="1"/>
</dbReference>
<organism evidence="2 3">
    <name type="scientific">Parasphingorhabdus litoris</name>
    <dbReference type="NCBI Taxonomy" id="394733"/>
    <lineage>
        <taxon>Bacteria</taxon>
        <taxon>Pseudomonadati</taxon>
        <taxon>Pseudomonadota</taxon>
        <taxon>Alphaproteobacteria</taxon>
        <taxon>Sphingomonadales</taxon>
        <taxon>Sphingomonadaceae</taxon>
        <taxon>Parasphingorhabdus</taxon>
    </lineage>
</organism>
<dbReference type="EMBL" id="BAAAEM010000002">
    <property type="protein sequence ID" value="GAA0476296.1"/>
    <property type="molecule type" value="Genomic_DNA"/>
</dbReference>
<gene>
    <name evidence="2" type="ORF">GCM10009096_17570</name>
</gene>
<proteinExistence type="predicted"/>
<keyword evidence="2" id="KW-0762">Sugar transport</keyword>
<evidence type="ECO:0000313" key="2">
    <source>
        <dbReference type="EMBL" id="GAA0476296.1"/>
    </source>
</evidence>
<dbReference type="PANTHER" id="PTHR47738">
    <property type="entry name" value="PTS SYSTEM FRUCTOSE-LIKE EIIA COMPONENT-RELATED"/>
    <property type="match status" value="1"/>
</dbReference>
<dbReference type="SUPFAM" id="SSF55804">
    <property type="entry name" value="Phoshotransferase/anion transport protein"/>
    <property type="match status" value="1"/>
</dbReference>
<dbReference type="RefSeq" id="WP_229954906.1">
    <property type="nucleotide sequence ID" value="NZ_BAAAEM010000002.1"/>
</dbReference>
<dbReference type="CDD" id="cd00211">
    <property type="entry name" value="PTS_IIA_fru"/>
    <property type="match status" value="1"/>
</dbReference>
<dbReference type="Pfam" id="PF00359">
    <property type="entry name" value="PTS_EIIA_2"/>
    <property type="match status" value="1"/>
</dbReference>
<keyword evidence="2" id="KW-0813">Transport</keyword>
<protein>
    <submittedName>
        <fullName evidence="2">PTS sugar transporter subunit IIA</fullName>
    </submittedName>
</protein>
<dbReference type="InterPro" id="IPR002178">
    <property type="entry name" value="PTS_EIIA_type-2_dom"/>
</dbReference>
<name>A0ABN1AH37_9SPHN</name>
<feature type="domain" description="PTS EIIA type-2" evidence="1">
    <location>
        <begin position="6"/>
        <end position="149"/>
    </location>
</feature>
<evidence type="ECO:0000313" key="3">
    <source>
        <dbReference type="Proteomes" id="UP001500713"/>
    </source>
</evidence>
<evidence type="ECO:0000259" key="1">
    <source>
        <dbReference type="PROSITE" id="PS51094"/>
    </source>
</evidence>
<dbReference type="InterPro" id="IPR051541">
    <property type="entry name" value="PTS_SugarTrans_NitroReg"/>
</dbReference>
<dbReference type="Gene3D" id="3.40.930.10">
    <property type="entry name" value="Mannitol-specific EII, Chain A"/>
    <property type="match status" value="1"/>
</dbReference>
<keyword evidence="3" id="KW-1185">Reference proteome</keyword>
<accession>A0ABN1AH37</accession>
<dbReference type="Proteomes" id="UP001500713">
    <property type="component" value="Unassembled WGS sequence"/>
</dbReference>